<evidence type="ECO:0000256" key="1">
    <source>
        <dbReference type="ARBA" id="ARBA00001946"/>
    </source>
</evidence>
<dbReference type="InterPro" id="IPR027417">
    <property type="entry name" value="P-loop_NTPase"/>
</dbReference>
<comment type="subunit">
    <text evidence="10">Monomer.</text>
</comment>
<evidence type="ECO:0000313" key="14">
    <source>
        <dbReference type="EMBL" id="AHB49195.1"/>
    </source>
</evidence>
<feature type="site" description="Interaction with substrate tRNA" evidence="10">
    <location>
        <position position="124"/>
    </location>
</feature>
<name>V5SGN2_9HYPH</name>
<dbReference type="RefSeq" id="WP_023788021.1">
    <property type="nucleotide sequence ID" value="NC_022997.1"/>
</dbReference>
<feature type="binding site" evidence="10">
    <location>
        <begin position="11"/>
        <end position="18"/>
    </location>
    <ligand>
        <name>ATP</name>
        <dbReference type="ChEBI" id="CHEBI:30616"/>
    </ligand>
</feature>
<dbReference type="AlphaFoldDB" id="V5SGN2"/>
<evidence type="ECO:0000256" key="11">
    <source>
        <dbReference type="RuleBase" id="RU003783"/>
    </source>
</evidence>
<evidence type="ECO:0000313" key="15">
    <source>
        <dbReference type="Proteomes" id="UP000018542"/>
    </source>
</evidence>
<keyword evidence="5 10" id="KW-0819">tRNA processing</keyword>
<dbReference type="FunFam" id="1.10.20.140:FF:000001">
    <property type="entry name" value="tRNA dimethylallyltransferase"/>
    <property type="match status" value="1"/>
</dbReference>
<dbReference type="InterPro" id="IPR018022">
    <property type="entry name" value="IPT"/>
</dbReference>
<dbReference type="HAMAP" id="MF_00185">
    <property type="entry name" value="IPP_trans"/>
    <property type="match status" value="1"/>
</dbReference>
<evidence type="ECO:0000256" key="9">
    <source>
        <dbReference type="ARBA" id="ARBA00049563"/>
    </source>
</evidence>
<dbReference type="NCBIfam" id="TIGR00174">
    <property type="entry name" value="miaA"/>
    <property type="match status" value="1"/>
</dbReference>
<evidence type="ECO:0000256" key="10">
    <source>
        <dbReference type="HAMAP-Rule" id="MF_00185"/>
    </source>
</evidence>
<comment type="similarity">
    <text evidence="3 10 13">Belongs to the IPP transferase family.</text>
</comment>
<comment type="cofactor">
    <cofactor evidence="1 10">
        <name>Mg(2+)</name>
        <dbReference type="ChEBI" id="CHEBI:18420"/>
    </cofactor>
</comment>
<keyword evidence="8 10" id="KW-0460">Magnesium</keyword>
<feature type="site" description="Interaction with substrate tRNA" evidence="10">
    <location>
        <position position="102"/>
    </location>
</feature>
<evidence type="ECO:0000256" key="4">
    <source>
        <dbReference type="ARBA" id="ARBA00022679"/>
    </source>
</evidence>
<dbReference type="PANTHER" id="PTHR11088">
    <property type="entry name" value="TRNA DIMETHYLALLYLTRANSFERASE"/>
    <property type="match status" value="1"/>
</dbReference>
<evidence type="ECO:0000256" key="7">
    <source>
        <dbReference type="ARBA" id="ARBA00022840"/>
    </source>
</evidence>
<organism evidence="14 15">
    <name type="scientific">Hyphomicrobium nitrativorans NL23</name>
    <dbReference type="NCBI Taxonomy" id="1029756"/>
    <lineage>
        <taxon>Bacteria</taxon>
        <taxon>Pseudomonadati</taxon>
        <taxon>Pseudomonadota</taxon>
        <taxon>Alphaproteobacteria</taxon>
        <taxon>Hyphomicrobiales</taxon>
        <taxon>Hyphomicrobiaceae</taxon>
        <taxon>Hyphomicrobium</taxon>
    </lineage>
</organism>
<dbReference type="InterPro" id="IPR039657">
    <property type="entry name" value="Dimethylallyltransferase"/>
</dbReference>
<keyword evidence="6 10" id="KW-0547">Nucleotide-binding</keyword>
<evidence type="ECO:0000256" key="8">
    <source>
        <dbReference type="ARBA" id="ARBA00022842"/>
    </source>
</evidence>
<protein>
    <recommendedName>
        <fullName evidence="10">tRNA dimethylallyltransferase</fullName>
        <ecNumber evidence="10">2.5.1.75</ecNumber>
    </recommendedName>
    <alternativeName>
        <fullName evidence="10">Dimethylallyl diphosphate:tRNA dimethylallyltransferase</fullName>
        <shortName evidence="10">DMAPP:tRNA dimethylallyltransferase</shortName>
        <shortName evidence="10">DMATase</shortName>
    </alternativeName>
    <alternativeName>
        <fullName evidence="10">Isopentenyl-diphosphate:tRNA isopentenyltransferase</fullName>
        <shortName evidence="10">IPP transferase</shortName>
        <shortName evidence="10">IPPT</shortName>
        <shortName evidence="10">IPTase</shortName>
    </alternativeName>
</protein>
<dbReference type="SUPFAM" id="SSF52540">
    <property type="entry name" value="P-loop containing nucleoside triphosphate hydrolases"/>
    <property type="match status" value="2"/>
</dbReference>
<dbReference type="KEGG" id="hni:W911_13485"/>
<proteinExistence type="inferred from homology"/>
<dbReference type="EMBL" id="CP006912">
    <property type="protein sequence ID" value="AHB49195.1"/>
    <property type="molecule type" value="Genomic_DNA"/>
</dbReference>
<evidence type="ECO:0000256" key="12">
    <source>
        <dbReference type="RuleBase" id="RU003784"/>
    </source>
</evidence>
<gene>
    <name evidence="10" type="primary">miaA</name>
    <name evidence="14" type="ORF">W911_13485</name>
</gene>
<comment type="caution">
    <text evidence="10">Lacks conserved residue(s) required for the propagation of feature annotation.</text>
</comment>
<dbReference type="OrthoDB" id="9776390at2"/>
<comment type="catalytic activity">
    <reaction evidence="9 10 11">
        <text>adenosine(37) in tRNA + dimethylallyl diphosphate = N(6)-dimethylallyladenosine(37) in tRNA + diphosphate</text>
        <dbReference type="Rhea" id="RHEA:26482"/>
        <dbReference type="Rhea" id="RHEA-COMP:10162"/>
        <dbReference type="Rhea" id="RHEA-COMP:10375"/>
        <dbReference type="ChEBI" id="CHEBI:33019"/>
        <dbReference type="ChEBI" id="CHEBI:57623"/>
        <dbReference type="ChEBI" id="CHEBI:74411"/>
        <dbReference type="ChEBI" id="CHEBI:74415"/>
        <dbReference type="EC" id="2.5.1.75"/>
    </reaction>
</comment>
<dbReference type="STRING" id="1029756.W911_13485"/>
<dbReference type="Pfam" id="PF01715">
    <property type="entry name" value="IPPT"/>
    <property type="match status" value="1"/>
</dbReference>
<evidence type="ECO:0000256" key="6">
    <source>
        <dbReference type="ARBA" id="ARBA00022741"/>
    </source>
</evidence>
<comment type="function">
    <text evidence="2 10 12">Catalyzes the transfer of a dimethylallyl group onto the adenine at position 37 in tRNAs that read codons beginning with uridine, leading to the formation of N6-(dimethylallyl)adenosine (i(6)A).</text>
</comment>
<dbReference type="Gene3D" id="1.10.20.140">
    <property type="match status" value="1"/>
</dbReference>
<evidence type="ECO:0000256" key="2">
    <source>
        <dbReference type="ARBA" id="ARBA00003213"/>
    </source>
</evidence>
<dbReference type="PATRIC" id="fig|1029756.8.peg.2811"/>
<dbReference type="Gene3D" id="3.40.50.300">
    <property type="entry name" value="P-loop containing nucleotide triphosphate hydrolases"/>
    <property type="match status" value="1"/>
</dbReference>
<accession>V5SGN2</accession>
<keyword evidence="7 10" id="KW-0067">ATP-binding</keyword>
<dbReference type="GO" id="GO:0006400">
    <property type="term" value="P:tRNA modification"/>
    <property type="evidence" value="ECO:0007669"/>
    <property type="project" value="TreeGrafter"/>
</dbReference>
<dbReference type="GO" id="GO:0005524">
    <property type="term" value="F:ATP binding"/>
    <property type="evidence" value="ECO:0007669"/>
    <property type="project" value="UniProtKB-UniRule"/>
</dbReference>
<sequence length="308" mass="33550">MKKTVAILIAGPTASGKSALAHALAEQLSGIVINADSMQVYRELRILTARPSEAEAGAVTYRLYGHVPGDEAYSAARYADEVRIALAEARAAEKLPIVVGGTGLYFKALLEGLSPIPPIPAEIRTRWREAAVEQGAASLHAQLAARDPVMAARLRPSDPQRIVRALEVLEATGVSLAQWQEVPGEPVIQLDDALPLVVSPPREVLRQRIDARFDAMIEEGAIEEVRALAHLGLDPDLPLMRALGVRPLMDMLAGRVNATEAAEGAKAESRQYAKRQTTWLKSNMSAWKWQDTQDMQSLPRQLCDFIKA</sequence>
<keyword evidence="15" id="KW-1185">Reference proteome</keyword>
<dbReference type="GO" id="GO:0052381">
    <property type="term" value="F:tRNA dimethylallyltransferase activity"/>
    <property type="evidence" value="ECO:0007669"/>
    <property type="project" value="UniProtKB-UniRule"/>
</dbReference>
<evidence type="ECO:0000256" key="13">
    <source>
        <dbReference type="RuleBase" id="RU003785"/>
    </source>
</evidence>
<reference evidence="14 15" key="1">
    <citation type="journal article" date="2014" name="Genome Announc.">
        <title>Complete Genome Sequence of Hyphomicrobium nitrativorans Strain NL23, a Denitrifying Bacterium Isolated from Biofilm of a Methanol-Fed Denitrification System Treating Seawater at the Montreal Biodome.</title>
        <authorList>
            <person name="Martineau C."/>
            <person name="Villeneuve C."/>
            <person name="Mauffrey F."/>
            <person name="Villemur R."/>
        </authorList>
    </citation>
    <scope>NUCLEOTIDE SEQUENCE [LARGE SCALE GENOMIC DNA]</scope>
    <source>
        <strain evidence="14">NL23</strain>
    </source>
</reference>
<dbReference type="EC" id="2.5.1.75" evidence="10"/>
<feature type="binding site" evidence="10">
    <location>
        <begin position="13"/>
        <end position="18"/>
    </location>
    <ligand>
        <name>substrate</name>
    </ligand>
</feature>
<evidence type="ECO:0000256" key="3">
    <source>
        <dbReference type="ARBA" id="ARBA00005842"/>
    </source>
</evidence>
<keyword evidence="4 10" id="KW-0808">Transferase</keyword>
<dbReference type="Proteomes" id="UP000018542">
    <property type="component" value="Chromosome"/>
</dbReference>
<dbReference type="PANTHER" id="PTHR11088:SF60">
    <property type="entry name" value="TRNA DIMETHYLALLYLTRANSFERASE"/>
    <property type="match status" value="1"/>
</dbReference>
<dbReference type="HOGENOM" id="CLU_032616_0_1_5"/>
<feature type="region of interest" description="Interaction with substrate tRNA" evidence="10">
    <location>
        <begin position="160"/>
        <end position="164"/>
    </location>
</feature>
<feature type="region of interest" description="Interaction with substrate tRNA" evidence="10">
    <location>
        <begin position="36"/>
        <end position="39"/>
    </location>
</feature>
<evidence type="ECO:0000256" key="5">
    <source>
        <dbReference type="ARBA" id="ARBA00022694"/>
    </source>
</evidence>